<keyword evidence="1 3" id="KW-0378">Hydrolase</keyword>
<gene>
    <name evidence="3" type="ORF">EI546_06730</name>
</gene>
<dbReference type="InterPro" id="IPR000073">
    <property type="entry name" value="AB_hydrolase_1"/>
</dbReference>
<dbReference type="AlphaFoldDB" id="A0A410G2G7"/>
<dbReference type="InterPro" id="IPR029058">
    <property type="entry name" value="AB_hydrolase_fold"/>
</dbReference>
<evidence type="ECO:0000259" key="2">
    <source>
        <dbReference type="Pfam" id="PF00561"/>
    </source>
</evidence>
<protein>
    <submittedName>
        <fullName evidence="3">Alpha/beta hydrolase</fullName>
    </submittedName>
</protein>
<sequence length="208" mass="23707">MLSETRDVYTLDFEGHGDFKSESDFSISLFRGNVISFIKNKNLTKVDIFGYSMGGYVALDFALHHPSRVKKIITLGTKFSWNPDFARMEIQKLDPKKIQEKVPAFANQLENLHGEENWRMVVSKTADLMQDLGNNPPLQESEFTKIKARTLICLGELDRMSTEEESIKTSQSLQNGNFKSVKNFIHPIEAVPMGELAEIIETFLNQKD</sequence>
<dbReference type="KEGG" id="aev:EI546_06730"/>
<dbReference type="PANTHER" id="PTHR46118">
    <property type="entry name" value="PROTEIN ABHD11"/>
    <property type="match status" value="1"/>
</dbReference>
<dbReference type="PANTHER" id="PTHR46118:SF4">
    <property type="entry name" value="PROTEIN ABHD11"/>
    <property type="match status" value="1"/>
</dbReference>
<organism evidence="3 4">
    <name type="scientific">Aequorivita ciconiae</name>
    <dbReference type="NCBI Taxonomy" id="2494375"/>
    <lineage>
        <taxon>Bacteria</taxon>
        <taxon>Pseudomonadati</taxon>
        <taxon>Bacteroidota</taxon>
        <taxon>Flavobacteriia</taxon>
        <taxon>Flavobacteriales</taxon>
        <taxon>Flavobacteriaceae</taxon>
        <taxon>Aequorivita</taxon>
    </lineage>
</organism>
<evidence type="ECO:0000313" key="3">
    <source>
        <dbReference type="EMBL" id="QAA81443.1"/>
    </source>
</evidence>
<keyword evidence="4" id="KW-1185">Reference proteome</keyword>
<reference evidence="3 4" key="1">
    <citation type="submission" date="2019-01" db="EMBL/GenBank/DDBJ databases">
        <title>Complete genome sequencing of Aequorivita sp. H23M31.</title>
        <authorList>
            <person name="Bae J.-W."/>
        </authorList>
    </citation>
    <scope>NUCLEOTIDE SEQUENCE [LARGE SCALE GENOMIC DNA]</scope>
    <source>
        <strain evidence="3 4">H23M31</strain>
    </source>
</reference>
<feature type="domain" description="AB hydrolase-1" evidence="2">
    <location>
        <begin position="6"/>
        <end position="87"/>
    </location>
</feature>
<dbReference type="Gene3D" id="3.40.50.1820">
    <property type="entry name" value="alpha/beta hydrolase"/>
    <property type="match status" value="1"/>
</dbReference>
<dbReference type="GO" id="GO:0016787">
    <property type="term" value="F:hydrolase activity"/>
    <property type="evidence" value="ECO:0007669"/>
    <property type="project" value="UniProtKB-KW"/>
</dbReference>
<proteinExistence type="predicted"/>
<accession>A0A410G2G7</accession>
<evidence type="ECO:0000313" key="4">
    <source>
        <dbReference type="Proteomes" id="UP000285517"/>
    </source>
</evidence>
<dbReference type="EMBL" id="CP034951">
    <property type="protein sequence ID" value="QAA81443.1"/>
    <property type="molecule type" value="Genomic_DNA"/>
</dbReference>
<dbReference type="SUPFAM" id="SSF53474">
    <property type="entry name" value="alpha/beta-Hydrolases"/>
    <property type="match status" value="1"/>
</dbReference>
<dbReference type="Proteomes" id="UP000285517">
    <property type="component" value="Chromosome"/>
</dbReference>
<dbReference type="Pfam" id="PF00561">
    <property type="entry name" value="Abhydrolase_1"/>
    <property type="match status" value="1"/>
</dbReference>
<evidence type="ECO:0000256" key="1">
    <source>
        <dbReference type="ARBA" id="ARBA00022801"/>
    </source>
</evidence>
<name>A0A410G2G7_9FLAO</name>
<dbReference type="OrthoDB" id="9791779at2"/>